<dbReference type="Proteomes" id="UP000282674">
    <property type="component" value="Unassembled WGS sequence"/>
</dbReference>
<accession>A0A3M2L0L6</accession>
<protein>
    <submittedName>
        <fullName evidence="2">Uncharacterized protein</fullName>
    </submittedName>
</protein>
<organism evidence="2 3">
    <name type="scientific">Actinomadura harenae</name>
    <dbReference type="NCBI Taxonomy" id="2483351"/>
    <lineage>
        <taxon>Bacteria</taxon>
        <taxon>Bacillati</taxon>
        <taxon>Actinomycetota</taxon>
        <taxon>Actinomycetes</taxon>
        <taxon>Streptosporangiales</taxon>
        <taxon>Thermomonosporaceae</taxon>
        <taxon>Actinomadura</taxon>
    </lineage>
</organism>
<dbReference type="EMBL" id="RFFG01000233">
    <property type="protein sequence ID" value="RMI30270.1"/>
    <property type="molecule type" value="Genomic_DNA"/>
</dbReference>
<name>A0A3M2L0L6_9ACTN</name>
<evidence type="ECO:0000256" key="1">
    <source>
        <dbReference type="SAM" id="MobiDB-lite"/>
    </source>
</evidence>
<gene>
    <name evidence="2" type="ORF">EBO15_43045</name>
</gene>
<sequence length="62" mass="6321">MSPREGEEHVAEPPERGADEPGGLGGFGLGTLLRLVGGQQRAATRATGPDGEPVPPRFAEAA</sequence>
<evidence type="ECO:0000313" key="3">
    <source>
        <dbReference type="Proteomes" id="UP000282674"/>
    </source>
</evidence>
<comment type="caution">
    <text evidence="2">The sequence shown here is derived from an EMBL/GenBank/DDBJ whole genome shotgun (WGS) entry which is preliminary data.</text>
</comment>
<dbReference type="RefSeq" id="WP_147481929.1">
    <property type="nucleotide sequence ID" value="NZ_RFFG01000233.1"/>
</dbReference>
<dbReference type="AlphaFoldDB" id="A0A3M2L0L6"/>
<evidence type="ECO:0000313" key="2">
    <source>
        <dbReference type="EMBL" id="RMI30270.1"/>
    </source>
</evidence>
<reference evidence="2 3" key="1">
    <citation type="submission" date="2018-10" db="EMBL/GenBank/DDBJ databases">
        <title>Isolation from soil.</title>
        <authorList>
            <person name="Hu J."/>
        </authorList>
    </citation>
    <scope>NUCLEOTIDE SEQUENCE [LARGE SCALE GENOMIC DNA]</scope>
    <source>
        <strain evidence="2 3">NEAU-Ht49</strain>
    </source>
</reference>
<feature type="region of interest" description="Disordered" evidence="1">
    <location>
        <begin position="1"/>
        <end position="62"/>
    </location>
</feature>
<feature type="non-terminal residue" evidence="2">
    <location>
        <position position="62"/>
    </location>
</feature>
<keyword evidence="3" id="KW-1185">Reference proteome</keyword>
<feature type="compositionally biased region" description="Basic and acidic residues" evidence="1">
    <location>
        <begin position="1"/>
        <end position="19"/>
    </location>
</feature>
<proteinExistence type="predicted"/>
<feature type="compositionally biased region" description="Gly residues" evidence="1">
    <location>
        <begin position="20"/>
        <end position="29"/>
    </location>
</feature>